<dbReference type="STRING" id="71657.SAMN02982996_00526"/>
<gene>
    <name evidence="1" type="ORF">SAMN02982996_00526</name>
</gene>
<organism evidence="1 2">
    <name type="scientific">Lonsdalea quercina</name>
    <dbReference type="NCBI Taxonomy" id="71657"/>
    <lineage>
        <taxon>Bacteria</taxon>
        <taxon>Pseudomonadati</taxon>
        <taxon>Pseudomonadota</taxon>
        <taxon>Gammaproteobacteria</taxon>
        <taxon>Enterobacterales</taxon>
        <taxon>Pectobacteriaceae</taxon>
        <taxon>Lonsdalea</taxon>
    </lineage>
</organism>
<sequence>MWKITTRPRTAADIGVSPGRPASSVACSACKTGVTRRKAELWTEEEKAVIYVHYAAGMPMQDVMALLPGRTRGTILAKADKLGIKRPSRWSQKECDILKDYYPSEGQKAAERLPSRTADAAKSKACEPGVEYQGGAYRQYVRRSTWIKCVLRKELQTRAVLNQKAERGGVSDIANPNM</sequence>
<accession>A0A1H3WJT1</accession>
<protein>
    <submittedName>
        <fullName evidence="1">Uncharacterized protein</fullName>
    </submittedName>
</protein>
<evidence type="ECO:0000313" key="1">
    <source>
        <dbReference type="EMBL" id="SDZ87416.1"/>
    </source>
</evidence>
<evidence type="ECO:0000313" key="2">
    <source>
        <dbReference type="Proteomes" id="UP000187280"/>
    </source>
</evidence>
<reference evidence="1 2" key="1">
    <citation type="submission" date="2016-10" db="EMBL/GenBank/DDBJ databases">
        <authorList>
            <person name="de Groot N.N."/>
        </authorList>
    </citation>
    <scope>NUCLEOTIDE SEQUENCE [LARGE SCALE GENOMIC DNA]</scope>
    <source>
        <strain evidence="1 2">ATCC 29281</strain>
    </source>
</reference>
<dbReference type="Proteomes" id="UP000187280">
    <property type="component" value="Unassembled WGS sequence"/>
</dbReference>
<dbReference type="EMBL" id="FNQS01000001">
    <property type="protein sequence ID" value="SDZ87416.1"/>
    <property type="molecule type" value="Genomic_DNA"/>
</dbReference>
<dbReference type="RefSeq" id="WP_026742979.1">
    <property type="nucleotide sequence ID" value="NZ_FNQS01000001.1"/>
</dbReference>
<proteinExistence type="predicted"/>
<name>A0A1H3WJT1_9GAMM</name>
<keyword evidence="2" id="KW-1185">Reference proteome</keyword>
<dbReference type="GeneID" id="97763461"/>
<dbReference type="AlphaFoldDB" id="A0A1H3WJT1"/>